<feature type="region of interest" description="Disordered" evidence="10">
    <location>
        <begin position="1"/>
        <end position="31"/>
    </location>
</feature>
<evidence type="ECO:0000256" key="3">
    <source>
        <dbReference type="ARBA" id="ARBA00022618"/>
    </source>
</evidence>
<evidence type="ECO:0000256" key="9">
    <source>
        <dbReference type="HAMAP-Rule" id="MF_01808"/>
    </source>
</evidence>
<feature type="active site" evidence="9">
    <location>
        <position position="302"/>
    </location>
</feature>
<dbReference type="PANTHER" id="PTHR30349">
    <property type="entry name" value="PHAGE INTEGRASE-RELATED"/>
    <property type="match status" value="1"/>
</dbReference>
<evidence type="ECO:0000256" key="10">
    <source>
        <dbReference type="SAM" id="MobiDB-lite"/>
    </source>
</evidence>
<evidence type="ECO:0000256" key="1">
    <source>
        <dbReference type="ARBA" id="ARBA00004496"/>
    </source>
</evidence>
<comment type="function">
    <text evidence="9">Site-specific tyrosine recombinase, which acts by catalyzing the cutting and rejoining of the recombining DNA molecules. The XerC-XerD complex is essential to convert dimers of the bacterial chromosome into monomers to permit their segregation at cell division. It also contributes to the segregational stability of plasmids.</text>
</comment>
<dbReference type="GO" id="GO:0005737">
    <property type="term" value="C:cytoplasm"/>
    <property type="evidence" value="ECO:0007669"/>
    <property type="project" value="UniProtKB-SubCell"/>
</dbReference>
<dbReference type="InterPro" id="IPR050090">
    <property type="entry name" value="Tyrosine_recombinase_XerCD"/>
</dbReference>
<comment type="similarity">
    <text evidence="9">Belongs to the 'phage' integrase family. XerC subfamily.</text>
</comment>
<feature type="compositionally biased region" description="Basic and acidic residues" evidence="10">
    <location>
        <begin position="18"/>
        <end position="31"/>
    </location>
</feature>
<dbReference type="OrthoDB" id="9801717at2"/>
<dbReference type="InterPro" id="IPR013762">
    <property type="entry name" value="Integrase-like_cat_sf"/>
</dbReference>
<dbReference type="GO" id="GO:0007059">
    <property type="term" value="P:chromosome segregation"/>
    <property type="evidence" value="ECO:0007669"/>
    <property type="project" value="UniProtKB-UniRule"/>
</dbReference>
<dbReference type="InterPro" id="IPR004107">
    <property type="entry name" value="Integrase_SAM-like_N"/>
</dbReference>
<proteinExistence type="inferred from homology"/>
<evidence type="ECO:0000256" key="6">
    <source>
        <dbReference type="ARBA" id="ARBA00023125"/>
    </source>
</evidence>
<keyword evidence="4 9" id="KW-0159">Chromosome partition</keyword>
<evidence type="ECO:0000313" key="14">
    <source>
        <dbReference type="Proteomes" id="UP000430272"/>
    </source>
</evidence>
<reference evidence="13 14" key="1">
    <citation type="submission" date="2019-12" db="EMBL/GenBank/DDBJ databases">
        <title>Genomic-based taxomic classification of the family Erythrobacteraceae.</title>
        <authorList>
            <person name="Xu L."/>
        </authorList>
    </citation>
    <scope>NUCLEOTIDE SEQUENCE [LARGE SCALE GENOMIC DNA]</scope>
    <source>
        <strain evidence="13 14">JCM 17468</strain>
    </source>
</reference>
<gene>
    <name evidence="9" type="primary">xerC</name>
    <name evidence="13" type="ORF">GRI47_03815</name>
</gene>
<dbReference type="PROSITE" id="PS51898">
    <property type="entry name" value="TYR_RECOMBINASE"/>
    <property type="match status" value="1"/>
</dbReference>
<evidence type="ECO:0000259" key="12">
    <source>
        <dbReference type="PROSITE" id="PS51900"/>
    </source>
</evidence>
<keyword evidence="6 9" id="KW-0238">DNA-binding</keyword>
<evidence type="ECO:0000256" key="8">
    <source>
        <dbReference type="ARBA" id="ARBA00023306"/>
    </source>
</evidence>
<accession>A0A844Y7X3</accession>
<feature type="active site" evidence="9">
    <location>
        <position position="276"/>
    </location>
</feature>
<evidence type="ECO:0000256" key="2">
    <source>
        <dbReference type="ARBA" id="ARBA00022490"/>
    </source>
</evidence>
<keyword evidence="5 9" id="KW-0229">DNA integration</keyword>
<dbReference type="Proteomes" id="UP000430272">
    <property type="component" value="Unassembled WGS sequence"/>
</dbReference>
<keyword evidence="7 9" id="KW-0233">DNA recombination</keyword>
<dbReference type="InterPro" id="IPR002104">
    <property type="entry name" value="Integrase_catalytic"/>
</dbReference>
<dbReference type="Pfam" id="PF02899">
    <property type="entry name" value="Phage_int_SAM_1"/>
    <property type="match status" value="1"/>
</dbReference>
<dbReference type="InterPro" id="IPR023009">
    <property type="entry name" value="Tyrosine_recombinase_XerC/XerD"/>
</dbReference>
<dbReference type="EMBL" id="WTYD01000001">
    <property type="protein sequence ID" value="MXO53138.1"/>
    <property type="molecule type" value="Genomic_DNA"/>
</dbReference>
<dbReference type="InterPro" id="IPR044068">
    <property type="entry name" value="CB"/>
</dbReference>
<feature type="domain" description="Tyr recombinase" evidence="11">
    <location>
        <begin position="142"/>
        <end position="324"/>
    </location>
</feature>
<dbReference type="GO" id="GO:0003677">
    <property type="term" value="F:DNA binding"/>
    <property type="evidence" value="ECO:0007669"/>
    <property type="project" value="UniProtKB-UniRule"/>
</dbReference>
<protein>
    <recommendedName>
        <fullName evidence="9">Tyrosine recombinase XerC</fullName>
    </recommendedName>
</protein>
<comment type="caution">
    <text evidence="13">The sequence shown here is derived from an EMBL/GenBank/DDBJ whole genome shotgun (WGS) entry which is preliminary data.</text>
</comment>
<evidence type="ECO:0000256" key="7">
    <source>
        <dbReference type="ARBA" id="ARBA00023172"/>
    </source>
</evidence>
<dbReference type="HAMAP" id="MF_01808">
    <property type="entry name" value="Recomb_XerC_XerD"/>
    <property type="match status" value="1"/>
</dbReference>
<dbReference type="Gene3D" id="1.10.443.10">
    <property type="entry name" value="Intergrase catalytic core"/>
    <property type="match status" value="1"/>
</dbReference>
<feature type="domain" description="Core-binding (CB)" evidence="12">
    <location>
        <begin position="42"/>
        <end position="121"/>
    </location>
</feature>
<feature type="active site" evidence="9">
    <location>
        <position position="186"/>
    </location>
</feature>
<keyword evidence="3 9" id="KW-0132">Cell division</keyword>
<dbReference type="InterPro" id="IPR011010">
    <property type="entry name" value="DNA_brk_join_enz"/>
</dbReference>
<comment type="subunit">
    <text evidence="9">Forms a cyclic heterotetrameric complex composed of two molecules of XerC and two molecules of XerD.</text>
</comment>
<evidence type="ECO:0000256" key="5">
    <source>
        <dbReference type="ARBA" id="ARBA00022908"/>
    </source>
</evidence>
<dbReference type="PROSITE" id="PS51900">
    <property type="entry name" value="CB"/>
    <property type="match status" value="1"/>
</dbReference>
<dbReference type="AlphaFoldDB" id="A0A844Y7X3"/>
<dbReference type="Pfam" id="PF00589">
    <property type="entry name" value="Phage_integrase"/>
    <property type="match status" value="1"/>
</dbReference>
<feature type="active site" evidence="9">
    <location>
        <position position="210"/>
    </location>
</feature>
<comment type="subcellular location">
    <subcellularLocation>
        <location evidence="1 9">Cytoplasm</location>
    </subcellularLocation>
</comment>
<keyword evidence="14" id="KW-1185">Reference proteome</keyword>
<feature type="active site" evidence="9">
    <location>
        <position position="279"/>
    </location>
</feature>
<organism evidence="13 14">
    <name type="scientific">Qipengyuania pelagi</name>
    <dbReference type="NCBI Taxonomy" id="994320"/>
    <lineage>
        <taxon>Bacteria</taxon>
        <taxon>Pseudomonadati</taxon>
        <taxon>Pseudomonadota</taxon>
        <taxon>Alphaproteobacteria</taxon>
        <taxon>Sphingomonadales</taxon>
        <taxon>Erythrobacteraceae</taxon>
        <taxon>Qipengyuania</taxon>
    </lineage>
</organism>
<dbReference type="PANTHER" id="PTHR30349:SF90">
    <property type="entry name" value="TYROSINE RECOMBINASE XERD"/>
    <property type="match status" value="1"/>
</dbReference>
<keyword evidence="2 9" id="KW-0963">Cytoplasm</keyword>
<sequence length="345" mass="37598">MGADDAAPPLSYRPRARCGGDECRSPDDRCRSGRARLTRLPKPPHDPIEDFLAMLAAERGAATNTLAAYRRDLEQAQASIGPLGDVQKSDLAKLADIWSALAPASIARKASALRQFYGFLIEEGVRGDDPSGALPKPLARRPLPKILSHTQIEALFDRAEFEAEGETPAAVRLLLMLELLYGSGLRASELVALPLAAVPRDAPFLTLTGKGGQARMVPVSERAKRVMTRWLALREAGSRHLFPSRNGRHLSRVRLFQLLKALAMRADIPPEAISPHVLRHAFATHLLEGGADLRVLQTMLGHADIATTQIYTHVDAARLVKLVNERHPLGAGYDRAQLARSRGGE</sequence>
<evidence type="ECO:0000259" key="11">
    <source>
        <dbReference type="PROSITE" id="PS51898"/>
    </source>
</evidence>
<keyword evidence="8 9" id="KW-0131">Cell cycle</keyword>
<dbReference type="NCBIfam" id="NF001399">
    <property type="entry name" value="PRK00283.1"/>
    <property type="match status" value="1"/>
</dbReference>
<evidence type="ECO:0000256" key="4">
    <source>
        <dbReference type="ARBA" id="ARBA00022829"/>
    </source>
</evidence>
<feature type="active site" description="O-(3'-phospho-DNA)-tyrosine intermediate" evidence="9">
    <location>
        <position position="311"/>
    </location>
</feature>
<dbReference type="GO" id="GO:0009037">
    <property type="term" value="F:tyrosine-based site-specific recombinase activity"/>
    <property type="evidence" value="ECO:0007669"/>
    <property type="project" value="UniProtKB-UniRule"/>
</dbReference>
<evidence type="ECO:0000313" key="13">
    <source>
        <dbReference type="EMBL" id="MXO53138.1"/>
    </source>
</evidence>
<name>A0A844Y7X3_9SPHN</name>
<dbReference type="InterPro" id="IPR010998">
    <property type="entry name" value="Integrase_recombinase_N"/>
</dbReference>
<dbReference type="GO" id="GO:0051301">
    <property type="term" value="P:cell division"/>
    <property type="evidence" value="ECO:0007669"/>
    <property type="project" value="UniProtKB-KW"/>
</dbReference>
<dbReference type="SUPFAM" id="SSF56349">
    <property type="entry name" value="DNA breaking-rejoining enzymes"/>
    <property type="match status" value="1"/>
</dbReference>
<dbReference type="GO" id="GO:0006313">
    <property type="term" value="P:DNA transposition"/>
    <property type="evidence" value="ECO:0007669"/>
    <property type="project" value="UniProtKB-UniRule"/>
</dbReference>
<dbReference type="Gene3D" id="1.10.150.130">
    <property type="match status" value="1"/>
</dbReference>